<dbReference type="GO" id="GO:0007165">
    <property type="term" value="P:signal transduction"/>
    <property type="evidence" value="ECO:0007669"/>
    <property type="project" value="UniProtKB-KW"/>
</dbReference>
<keyword evidence="2 8" id="KW-1003">Cell membrane</keyword>
<protein>
    <recommendedName>
        <fullName evidence="8">Gustatory receptor</fullName>
    </recommendedName>
</protein>
<feature type="transmembrane region" description="Helical" evidence="8">
    <location>
        <begin position="279"/>
        <end position="296"/>
    </location>
</feature>
<keyword evidence="4 8" id="KW-1133">Transmembrane helix</keyword>
<sequence>MVTNKHYDHRFGSIYPLFQLLGYSLVPLRGQVSISLYTLTATIVILYTVLDVIVAVYSLLCPETIFFLSDAAGLFADAIQFEIPLVVALVPVVLSLLKIPLQKRIAQLMDAIDGQLDATGSTPRTLQHFNHRLSSALFATLLIYNVIPATNEMIIISRISANVIWYRNCVLKVWFFILIRLADSFFLLHIEYIRNRYQMLNYELREITPSMRTLAPEMIHQRIVRLKRVHNYLKELNGAVNERFGWQLFGVITMLFICTTIDGYWMYANLHYDSGKYKVESFLCAISPLLMFYMLFSRCQRCINEGQMTFFYLHNAFGCILPTKTMRLIQNFSKQLNNEPVHFSAANFFDLKLGALSTIFASITTYLVIYINFIPKTDTFEDYNKEHNLVST</sequence>
<dbReference type="GO" id="GO:0005886">
    <property type="term" value="C:plasma membrane"/>
    <property type="evidence" value="ECO:0007669"/>
    <property type="project" value="UniProtKB-SubCell"/>
</dbReference>
<dbReference type="Pfam" id="PF08395">
    <property type="entry name" value="7tm_7"/>
    <property type="match status" value="1"/>
</dbReference>
<dbReference type="GO" id="GO:0007635">
    <property type="term" value="P:chemosensory behavior"/>
    <property type="evidence" value="ECO:0007669"/>
    <property type="project" value="TreeGrafter"/>
</dbReference>
<evidence type="ECO:0000313" key="9">
    <source>
        <dbReference type="EnsemblMetazoa" id="AALB015571-PA"/>
    </source>
</evidence>
<reference evidence="9 10" key="1">
    <citation type="journal article" date="2017" name="G3 (Bethesda)">
        <title>The Physical Genome Mapping of Anopheles albimanus Corrected Scaffold Misassemblies and Identified Interarm Rearrangements in Genus Anopheles.</title>
        <authorList>
            <person name="Artemov G.N."/>
            <person name="Peery A.N."/>
            <person name="Jiang X."/>
            <person name="Tu Z."/>
            <person name="Stegniy V.N."/>
            <person name="Sharakhova M.V."/>
            <person name="Sharakhov I.V."/>
        </authorList>
    </citation>
    <scope>NUCLEOTIDE SEQUENCE [LARGE SCALE GENOMIC DNA]</scope>
    <source>
        <strain evidence="9 10">ALBI9_A</strain>
    </source>
</reference>
<dbReference type="GO" id="GO:0030425">
    <property type="term" value="C:dendrite"/>
    <property type="evidence" value="ECO:0007669"/>
    <property type="project" value="TreeGrafter"/>
</dbReference>
<feature type="transmembrane region" description="Helical" evidence="8">
    <location>
        <begin position="244"/>
        <end position="267"/>
    </location>
</feature>
<evidence type="ECO:0000256" key="2">
    <source>
        <dbReference type="ARBA" id="ARBA00022475"/>
    </source>
</evidence>
<reference evidence="9" key="2">
    <citation type="submission" date="2022-08" db="UniProtKB">
        <authorList>
            <consortium name="EnsemblMetazoa"/>
        </authorList>
    </citation>
    <scope>IDENTIFICATION</scope>
    <source>
        <strain evidence="9">STECLA/ALBI9_A</strain>
    </source>
</reference>
<evidence type="ECO:0000256" key="3">
    <source>
        <dbReference type="ARBA" id="ARBA00022692"/>
    </source>
</evidence>
<dbReference type="PANTHER" id="PTHR21143:SF104">
    <property type="entry name" value="GUSTATORY RECEPTOR 8A-RELATED"/>
    <property type="match status" value="1"/>
</dbReference>
<name>A0A182FZY9_ANOAL</name>
<dbReference type="VEuPathDB" id="VectorBase:AALB20_038778"/>
<keyword evidence="5 8" id="KW-0472">Membrane</keyword>
<feature type="transmembrane region" description="Helical" evidence="8">
    <location>
        <begin position="136"/>
        <end position="161"/>
    </location>
</feature>
<feature type="transmembrane region" description="Helical" evidence="8">
    <location>
        <begin position="36"/>
        <end position="59"/>
    </location>
</feature>
<dbReference type="GO" id="GO:0050909">
    <property type="term" value="P:sensory perception of taste"/>
    <property type="evidence" value="ECO:0007669"/>
    <property type="project" value="InterPro"/>
</dbReference>
<proteinExistence type="inferred from homology"/>
<dbReference type="STRING" id="7167.A0A182FZY9"/>
<dbReference type="Proteomes" id="UP000069272">
    <property type="component" value="Chromosome 2L"/>
</dbReference>
<evidence type="ECO:0000256" key="7">
    <source>
        <dbReference type="ARBA" id="ARBA00023224"/>
    </source>
</evidence>
<dbReference type="VEuPathDB" id="VectorBase:AALB015571"/>
<dbReference type="AlphaFoldDB" id="A0A182FZY9"/>
<evidence type="ECO:0000256" key="8">
    <source>
        <dbReference type="RuleBase" id="RU363108"/>
    </source>
</evidence>
<evidence type="ECO:0000256" key="5">
    <source>
        <dbReference type="ARBA" id="ARBA00023136"/>
    </source>
</evidence>
<keyword evidence="3 8" id="KW-0812">Transmembrane</keyword>
<accession>A0A182FZY9</accession>
<evidence type="ECO:0000256" key="4">
    <source>
        <dbReference type="ARBA" id="ARBA00022989"/>
    </source>
</evidence>
<evidence type="ECO:0000256" key="1">
    <source>
        <dbReference type="ARBA" id="ARBA00004651"/>
    </source>
</evidence>
<keyword evidence="7 8" id="KW-0807">Transducer</keyword>
<keyword evidence="10" id="KW-1185">Reference proteome</keyword>
<feature type="transmembrane region" description="Helical" evidence="8">
    <location>
        <begin position="173"/>
        <end position="190"/>
    </location>
</feature>
<dbReference type="PANTHER" id="PTHR21143">
    <property type="entry name" value="INVERTEBRATE GUSTATORY RECEPTOR"/>
    <property type="match status" value="1"/>
</dbReference>
<evidence type="ECO:0000256" key="6">
    <source>
        <dbReference type="ARBA" id="ARBA00023170"/>
    </source>
</evidence>
<keyword evidence="6 8" id="KW-0675">Receptor</keyword>
<comment type="subcellular location">
    <subcellularLocation>
        <location evidence="1 8">Cell membrane</location>
        <topology evidence="1 8">Multi-pass membrane protein</topology>
    </subcellularLocation>
</comment>
<comment type="function">
    <text evidence="8">Gustatory receptor which mediates acceptance or avoidance behavior, depending on its substrates.</text>
</comment>
<dbReference type="EnsemblMetazoa" id="AALB015571-RA">
    <property type="protein sequence ID" value="AALB015571-PA"/>
    <property type="gene ID" value="AALB015571"/>
</dbReference>
<evidence type="ECO:0000313" key="10">
    <source>
        <dbReference type="Proteomes" id="UP000069272"/>
    </source>
</evidence>
<organism evidence="9 10">
    <name type="scientific">Anopheles albimanus</name>
    <name type="common">New world malaria mosquito</name>
    <dbReference type="NCBI Taxonomy" id="7167"/>
    <lineage>
        <taxon>Eukaryota</taxon>
        <taxon>Metazoa</taxon>
        <taxon>Ecdysozoa</taxon>
        <taxon>Arthropoda</taxon>
        <taxon>Hexapoda</taxon>
        <taxon>Insecta</taxon>
        <taxon>Pterygota</taxon>
        <taxon>Neoptera</taxon>
        <taxon>Endopterygota</taxon>
        <taxon>Diptera</taxon>
        <taxon>Nematocera</taxon>
        <taxon>Culicoidea</taxon>
        <taxon>Culicidae</taxon>
        <taxon>Anophelinae</taxon>
        <taxon>Anopheles</taxon>
    </lineage>
</organism>
<comment type="similarity">
    <text evidence="8">Belongs to the insect chemoreceptor superfamily. Gustatory receptor (GR) family.</text>
</comment>
<dbReference type="InterPro" id="IPR013604">
    <property type="entry name" value="7TM_chemorcpt"/>
</dbReference>
<dbReference type="GO" id="GO:0030424">
    <property type="term" value="C:axon"/>
    <property type="evidence" value="ECO:0007669"/>
    <property type="project" value="TreeGrafter"/>
</dbReference>
<feature type="transmembrane region" description="Helical" evidence="8">
    <location>
        <begin position="353"/>
        <end position="373"/>
    </location>
</feature>
<feature type="transmembrane region" description="Helical" evidence="8">
    <location>
        <begin position="79"/>
        <end position="99"/>
    </location>
</feature>
<dbReference type="GO" id="GO:0008049">
    <property type="term" value="P:male courtship behavior"/>
    <property type="evidence" value="ECO:0007669"/>
    <property type="project" value="TreeGrafter"/>
</dbReference>
<dbReference type="GO" id="GO:0043025">
    <property type="term" value="C:neuronal cell body"/>
    <property type="evidence" value="ECO:0007669"/>
    <property type="project" value="TreeGrafter"/>
</dbReference>